<protein>
    <recommendedName>
        <fullName evidence="9">4-hydroxybenzoate polyprenyltransferase, mitochondrial</fullName>
        <shortName evidence="9">4-HB polyprenyltransferase</shortName>
        <ecNumber evidence="9">2.5.1.39</ecNumber>
    </recommendedName>
    <alternativeName>
        <fullName evidence="9">Para-hydroxybenzoate--polyprenyltransferase</fullName>
        <shortName evidence="9">PHB:PPT</shortName>
        <shortName evidence="9">PHB:polyprenyltransferase</shortName>
    </alternativeName>
</protein>
<dbReference type="Gene3D" id="1.20.120.1780">
    <property type="entry name" value="UbiA prenyltransferase"/>
    <property type="match status" value="1"/>
</dbReference>
<reference evidence="11" key="1">
    <citation type="submission" date="2021-03" db="EMBL/GenBank/DDBJ databases">
        <authorList>
            <person name="Tagirdzhanova G."/>
        </authorList>
    </citation>
    <scope>NUCLEOTIDE SEQUENCE</scope>
</reference>
<organism evidence="11 12">
    <name type="scientific">Alectoria fallacina</name>
    <dbReference type="NCBI Taxonomy" id="1903189"/>
    <lineage>
        <taxon>Eukaryota</taxon>
        <taxon>Fungi</taxon>
        <taxon>Dikarya</taxon>
        <taxon>Ascomycota</taxon>
        <taxon>Pezizomycotina</taxon>
        <taxon>Lecanoromycetes</taxon>
        <taxon>OSLEUM clade</taxon>
        <taxon>Lecanoromycetidae</taxon>
        <taxon>Lecanorales</taxon>
        <taxon>Lecanorineae</taxon>
        <taxon>Parmeliaceae</taxon>
        <taxon>Alectoria</taxon>
    </lineage>
</organism>
<dbReference type="Gene3D" id="1.10.357.140">
    <property type="entry name" value="UbiA prenyltransferase"/>
    <property type="match status" value="1"/>
</dbReference>
<dbReference type="InterPro" id="IPR039653">
    <property type="entry name" value="Prenyltransferase"/>
</dbReference>
<dbReference type="GO" id="GO:0016114">
    <property type="term" value="P:terpenoid biosynthetic process"/>
    <property type="evidence" value="ECO:0007669"/>
    <property type="project" value="UniProtKB-UniPathway"/>
</dbReference>
<comment type="pathway">
    <text evidence="3">Secondary metabolite biosynthesis; terpenoid biosynthesis.</text>
</comment>
<evidence type="ECO:0000256" key="3">
    <source>
        <dbReference type="ARBA" id="ARBA00004721"/>
    </source>
</evidence>
<dbReference type="InterPro" id="IPR006370">
    <property type="entry name" value="HB_polyprenyltransferase-like"/>
</dbReference>
<sequence>MSKRHSSRIGETSDSRSKQTSQSSGEKREPSPMPRSSELPADIPTSAGFLSLLPSSWIAYAELMRLDRPAGFYAFYIPYLLGLGYGACLTDSVPSPTHLLSLCGLFLVYSIILRGAACTWNDTVDQEFDRQVARTRLRPIARGAVSTTQANLFTVALVLTEIPVFIRLPAACAYHAIPINILFGGYALMKRITHYPQLVLGFPFAWAILMSCAALDVDPISHHRIVPTMSLFMANILWTMIYDTVYAHQDIRDDIKAGVKSMAIRFASNTKELAATLATVQVALLFCTGWQAGLSPIYFVFTCGGTAVALAYMIAEVDLKEPSSCAWFFHRGFWYVGGSTMMGFAAEYVARLCKSEMVDDGFSLNLLWTKARPA</sequence>
<keyword evidence="9" id="KW-0999">Mitochondrion inner membrane</keyword>
<dbReference type="GO" id="GO:0008412">
    <property type="term" value="F:4-hydroxybenzoate polyprenyltransferase activity"/>
    <property type="evidence" value="ECO:0007669"/>
    <property type="project" value="UniProtKB-EC"/>
</dbReference>
<proteinExistence type="inferred from homology"/>
<dbReference type="GO" id="GO:0005743">
    <property type="term" value="C:mitochondrial inner membrane"/>
    <property type="evidence" value="ECO:0007669"/>
    <property type="project" value="UniProtKB-SubCell"/>
</dbReference>
<keyword evidence="12" id="KW-1185">Reference proteome</keyword>
<dbReference type="UniPathway" id="UPA00232"/>
<keyword evidence="9" id="KW-0831">Ubiquinone biosynthesis</keyword>
<dbReference type="AlphaFoldDB" id="A0A8H3IPE3"/>
<evidence type="ECO:0000256" key="5">
    <source>
        <dbReference type="ARBA" id="ARBA00022679"/>
    </source>
</evidence>
<feature type="region of interest" description="Disordered" evidence="10">
    <location>
        <begin position="1"/>
        <end position="39"/>
    </location>
</feature>
<feature type="transmembrane region" description="Helical" evidence="9">
    <location>
        <begin position="198"/>
        <end position="217"/>
    </location>
</feature>
<comment type="function">
    <text evidence="9">Catalyzes the prenylation of para-hydroxybenzoate (PHB) with an all-trans polyprenyl group. Mediates the second step in the final reaction sequence of coenzyme Q (CoQ) biosynthesis, which is the condensation of the polyisoprenoid side chain with PHB, generating the first membrane-bound Q intermediate.</text>
</comment>
<dbReference type="CDD" id="cd13959">
    <property type="entry name" value="PT_UbiA_COQ2"/>
    <property type="match status" value="1"/>
</dbReference>
<feature type="transmembrane region" description="Helical" evidence="9">
    <location>
        <begin position="297"/>
        <end position="315"/>
    </location>
</feature>
<evidence type="ECO:0000256" key="10">
    <source>
        <dbReference type="SAM" id="MobiDB-lite"/>
    </source>
</evidence>
<evidence type="ECO:0000256" key="2">
    <source>
        <dbReference type="ARBA" id="ARBA00004141"/>
    </source>
</evidence>
<dbReference type="InterPro" id="IPR044878">
    <property type="entry name" value="UbiA_sf"/>
</dbReference>
<comment type="pathway">
    <text evidence="9">Cofactor biosynthesis; ubiquinone biosynthesis.</text>
</comment>
<dbReference type="InterPro" id="IPR000537">
    <property type="entry name" value="UbiA_prenyltransferase"/>
</dbReference>
<dbReference type="EMBL" id="CAJPDR010000407">
    <property type="protein sequence ID" value="CAF9935452.1"/>
    <property type="molecule type" value="Genomic_DNA"/>
</dbReference>
<feature type="transmembrane region" description="Helical" evidence="9">
    <location>
        <begin position="140"/>
        <end position="159"/>
    </location>
</feature>
<dbReference type="InterPro" id="IPR030470">
    <property type="entry name" value="UbiA_prenylTrfase_CS"/>
</dbReference>
<keyword evidence="9" id="KW-0414">Isoprene biosynthesis</keyword>
<keyword evidence="8 9" id="KW-0472">Membrane</keyword>
<dbReference type="FunFam" id="1.10.357.140:FF:000008">
    <property type="entry name" value="4-hydroxybenzoate octaprenyltransferase"/>
    <property type="match status" value="1"/>
</dbReference>
<evidence type="ECO:0000313" key="12">
    <source>
        <dbReference type="Proteomes" id="UP000664203"/>
    </source>
</evidence>
<dbReference type="PROSITE" id="PS00943">
    <property type="entry name" value="UBIA"/>
    <property type="match status" value="1"/>
</dbReference>
<comment type="caution">
    <text evidence="11">The sequence shown here is derived from an EMBL/GenBank/DDBJ whole genome shotgun (WGS) entry which is preliminary data.</text>
</comment>
<comment type="catalytic activity">
    <reaction evidence="9">
        <text>an all-trans-polyprenyl diphosphate + 4-hydroxybenzoate = a 4-hydroxy-3-(all-trans-polyprenyl)benzoate + diphosphate</text>
        <dbReference type="Rhea" id="RHEA:44504"/>
        <dbReference type="Rhea" id="RHEA-COMP:9514"/>
        <dbReference type="Rhea" id="RHEA-COMP:9564"/>
        <dbReference type="ChEBI" id="CHEBI:17879"/>
        <dbReference type="ChEBI" id="CHEBI:33019"/>
        <dbReference type="ChEBI" id="CHEBI:58914"/>
        <dbReference type="ChEBI" id="CHEBI:78396"/>
        <dbReference type="EC" id="2.5.1.39"/>
    </reaction>
</comment>
<keyword evidence="7 9" id="KW-1133">Transmembrane helix</keyword>
<dbReference type="EC" id="2.5.1.39" evidence="9"/>
<evidence type="ECO:0000256" key="4">
    <source>
        <dbReference type="ARBA" id="ARBA00005985"/>
    </source>
</evidence>
<feature type="transmembrane region" description="Helical" evidence="9">
    <location>
        <begin position="70"/>
        <end position="87"/>
    </location>
</feature>
<name>A0A8H3IPE3_9LECA</name>
<dbReference type="PANTHER" id="PTHR11048:SF39">
    <property type="entry name" value="POLYPRENYL TRANSFERASE AUSN"/>
    <property type="match status" value="1"/>
</dbReference>
<dbReference type="FunFam" id="1.20.120.1780:FF:000001">
    <property type="entry name" value="4-hydroxybenzoate octaprenyltransferase"/>
    <property type="match status" value="1"/>
</dbReference>
<keyword evidence="9" id="KW-0496">Mitochondrion</keyword>
<dbReference type="UniPathway" id="UPA00213"/>
<dbReference type="GO" id="GO:0006744">
    <property type="term" value="P:ubiquinone biosynthetic process"/>
    <property type="evidence" value="ECO:0007669"/>
    <property type="project" value="UniProtKB-UniRule"/>
</dbReference>
<dbReference type="Proteomes" id="UP000664203">
    <property type="component" value="Unassembled WGS sequence"/>
</dbReference>
<keyword evidence="6 9" id="KW-0812">Transmembrane</keyword>
<evidence type="ECO:0000256" key="1">
    <source>
        <dbReference type="ARBA" id="ARBA00001946"/>
    </source>
</evidence>
<comment type="subcellular location">
    <subcellularLocation>
        <location evidence="2">Membrane</location>
        <topology evidence="2">Multi-pass membrane protein</topology>
    </subcellularLocation>
    <subcellularLocation>
        <location evidence="9">Mitochondrion inner membrane</location>
        <topology evidence="9">Multi-pass membrane protein</topology>
        <orientation evidence="9">Matrix side</orientation>
    </subcellularLocation>
</comment>
<evidence type="ECO:0000256" key="7">
    <source>
        <dbReference type="ARBA" id="ARBA00022989"/>
    </source>
</evidence>
<dbReference type="HAMAP" id="MF_01635">
    <property type="entry name" value="UbiA"/>
    <property type="match status" value="1"/>
</dbReference>
<dbReference type="PANTHER" id="PTHR11048">
    <property type="entry name" value="PRENYLTRANSFERASES"/>
    <property type="match status" value="1"/>
</dbReference>
<evidence type="ECO:0000256" key="6">
    <source>
        <dbReference type="ARBA" id="ARBA00022692"/>
    </source>
</evidence>
<feature type="transmembrane region" description="Helical" evidence="9">
    <location>
        <begin position="229"/>
        <end position="247"/>
    </location>
</feature>
<keyword evidence="5 9" id="KW-0808">Transferase</keyword>
<comment type="cofactor">
    <cofactor evidence="1 9">
        <name>Mg(2+)</name>
        <dbReference type="ChEBI" id="CHEBI:18420"/>
    </cofactor>
</comment>
<comment type="similarity">
    <text evidence="4 9">Belongs to the UbiA prenyltransferase family.</text>
</comment>
<accession>A0A8H3IPE3</accession>
<gene>
    <name evidence="11" type="primary">COQ2_3</name>
    <name evidence="11" type="ORF">ALECFALPRED_006397</name>
</gene>
<evidence type="ECO:0000256" key="9">
    <source>
        <dbReference type="HAMAP-Rule" id="MF_03189"/>
    </source>
</evidence>
<evidence type="ECO:0000256" key="8">
    <source>
        <dbReference type="ARBA" id="ARBA00023136"/>
    </source>
</evidence>
<feature type="transmembrane region" description="Helical" evidence="9">
    <location>
        <begin position="165"/>
        <end position="186"/>
    </location>
</feature>
<feature type="transmembrane region" description="Helical" evidence="9">
    <location>
        <begin position="99"/>
        <end position="120"/>
    </location>
</feature>
<dbReference type="Pfam" id="PF01040">
    <property type="entry name" value="UbiA"/>
    <property type="match status" value="1"/>
</dbReference>
<evidence type="ECO:0000313" key="11">
    <source>
        <dbReference type="EMBL" id="CAF9935452.1"/>
    </source>
</evidence>
<dbReference type="OrthoDB" id="18170at2759"/>